<dbReference type="AlphaFoldDB" id="A0A9P0DPZ0"/>
<feature type="region of interest" description="Disordered" evidence="6">
    <location>
        <begin position="108"/>
        <end position="132"/>
    </location>
</feature>
<name>A0A9P0DPZ0_PHACE</name>
<evidence type="ECO:0000256" key="5">
    <source>
        <dbReference type="ARBA" id="ARBA00023136"/>
    </source>
</evidence>
<keyword evidence="5 7" id="KW-0472">Membrane</keyword>
<dbReference type="OrthoDB" id="78344at2759"/>
<dbReference type="PANTHER" id="PTHR13674:SF5">
    <property type="entry name" value="UPF0389 PROTEIN CG9231"/>
    <property type="match status" value="1"/>
</dbReference>
<evidence type="ECO:0000256" key="7">
    <source>
        <dbReference type="SAM" id="Phobius"/>
    </source>
</evidence>
<keyword evidence="3 7" id="KW-0812">Transmembrane</keyword>
<evidence type="ECO:0000256" key="2">
    <source>
        <dbReference type="ARBA" id="ARBA00007363"/>
    </source>
</evidence>
<evidence type="ECO:0000256" key="4">
    <source>
        <dbReference type="ARBA" id="ARBA00022989"/>
    </source>
</evidence>
<proteinExistence type="inferred from homology"/>
<gene>
    <name evidence="8" type="ORF">PHAECO_LOCUS11013</name>
</gene>
<keyword evidence="9" id="KW-1185">Reference proteome</keyword>
<dbReference type="EMBL" id="OU896713">
    <property type="protein sequence ID" value="CAH1176040.1"/>
    <property type="molecule type" value="Genomic_DNA"/>
</dbReference>
<comment type="similarity">
    <text evidence="2">Belongs to the UPF0389 family.</text>
</comment>
<dbReference type="PANTHER" id="PTHR13674">
    <property type="entry name" value="GROWTH AND TRANSFORMATION-DEPENDENT PROTEIN"/>
    <property type="match status" value="1"/>
</dbReference>
<evidence type="ECO:0000256" key="1">
    <source>
        <dbReference type="ARBA" id="ARBA00004167"/>
    </source>
</evidence>
<evidence type="ECO:0000256" key="6">
    <source>
        <dbReference type="SAM" id="MobiDB-lite"/>
    </source>
</evidence>
<reference evidence="8" key="2">
    <citation type="submission" date="2022-10" db="EMBL/GenBank/DDBJ databases">
        <authorList>
            <consortium name="ENA_rothamsted_submissions"/>
            <consortium name="culmorum"/>
            <person name="King R."/>
        </authorList>
    </citation>
    <scope>NUCLEOTIDE SEQUENCE</scope>
</reference>
<comment type="subcellular location">
    <subcellularLocation>
        <location evidence="1">Membrane</location>
        <topology evidence="1">Single-pass membrane protein</topology>
    </subcellularLocation>
</comment>
<dbReference type="GO" id="GO:0016020">
    <property type="term" value="C:membrane"/>
    <property type="evidence" value="ECO:0007669"/>
    <property type="project" value="UniProtKB-SubCell"/>
</dbReference>
<sequence>MNYLNSLTRKNNVLSSSTGLMNFPRFDHNDHSRLENMHKVNNLERRFLVWTGKFKSYGEVPDFVSQVIMEKSRNRMRIKVANYMILATIAGCVVMVYKGKQDAKRGESVAKQNKEWHAQIKADSEAKTKETS</sequence>
<accession>A0A9P0DPZ0</accession>
<dbReference type="Proteomes" id="UP001153737">
    <property type="component" value="Chromosome 7"/>
</dbReference>
<evidence type="ECO:0000313" key="9">
    <source>
        <dbReference type="Proteomes" id="UP001153737"/>
    </source>
</evidence>
<reference evidence="8" key="1">
    <citation type="submission" date="2022-01" db="EMBL/GenBank/DDBJ databases">
        <authorList>
            <person name="King R."/>
        </authorList>
    </citation>
    <scope>NUCLEOTIDE SEQUENCE</scope>
</reference>
<evidence type="ECO:0000256" key="3">
    <source>
        <dbReference type="ARBA" id="ARBA00022692"/>
    </source>
</evidence>
<organism evidence="8 9">
    <name type="scientific">Phaedon cochleariae</name>
    <name type="common">Mustard beetle</name>
    <dbReference type="NCBI Taxonomy" id="80249"/>
    <lineage>
        <taxon>Eukaryota</taxon>
        <taxon>Metazoa</taxon>
        <taxon>Ecdysozoa</taxon>
        <taxon>Arthropoda</taxon>
        <taxon>Hexapoda</taxon>
        <taxon>Insecta</taxon>
        <taxon>Pterygota</taxon>
        <taxon>Neoptera</taxon>
        <taxon>Endopterygota</taxon>
        <taxon>Coleoptera</taxon>
        <taxon>Polyphaga</taxon>
        <taxon>Cucujiformia</taxon>
        <taxon>Chrysomeloidea</taxon>
        <taxon>Chrysomelidae</taxon>
        <taxon>Chrysomelinae</taxon>
        <taxon>Chrysomelini</taxon>
        <taxon>Phaedon</taxon>
    </lineage>
</organism>
<feature type="transmembrane region" description="Helical" evidence="7">
    <location>
        <begin position="80"/>
        <end position="97"/>
    </location>
</feature>
<dbReference type="InterPro" id="IPR009432">
    <property type="entry name" value="DUF1075"/>
</dbReference>
<evidence type="ECO:0000313" key="8">
    <source>
        <dbReference type="EMBL" id="CAH1176040.1"/>
    </source>
</evidence>
<dbReference type="Pfam" id="PF06388">
    <property type="entry name" value="DUF1075"/>
    <property type="match status" value="1"/>
</dbReference>
<protein>
    <submittedName>
        <fullName evidence="8">Uncharacterized protein</fullName>
    </submittedName>
</protein>
<keyword evidence="4 7" id="KW-1133">Transmembrane helix</keyword>